<dbReference type="AlphaFoldDB" id="A0A844GEK0"/>
<dbReference type="CDD" id="cd01741">
    <property type="entry name" value="GATase1_1"/>
    <property type="match status" value="1"/>
</dbReference>
<keyword evidence="2" id="KW-0808">Transferase</keyword>
<dbReference type="GO" id="GO:0005829">
    <property type="term" value="C:cytosol"/>
    <property type="evidence" value="ECO:0007669"/>
    <property type="project" value="TreeGrafter"/>
</dbReference>
<sequence>MKYKLIIKTGVPVADVAAEYGLFEDWIARELGDTAADWQVVDVQHGAELPAVAEVAAAIITGSAAMVSERAAWSEATADWLRCAHAAEVPLLGICYGHQLLAHALGGEVSYHPQGPEVGVVTVQRLPAAQDDQLLGALPAQFPAAVIHWQSVLALPPGAVRLAENSFEPNHAFRCGSARGVQFHPEFNDTVMGSYLQRLAEKLSQEGLDPSALQQQLRPTPEANRLLWRFGQLAG</sequence>
<dbReference type="InterPro" id="IPR017926">
    <property type="entry name" value="GATASE"/>
</dbReference>
<feature type="domain" description="Glutamine amidotransferase" evidence="1">
    <location>
        <begin position="23"/>
        <end position="195"/>
    </location>
</feature>
<dbReference type="RefSeq" id="WP_230369623.1">
    <property type="nucleotide sequence ID" value="NZ_WLYX01000001.1"/>
</dbReference>
<accession>A0A844GEK0</accession>
<keyword evidence="3" id="KW-1185">Reference proteome</keyword>
<dbReference type="PRINTS" id="PR00097">
    <property type="entry name" value="ANTSNTHASEII"/>
</dbReference>
<comment type="caution">
    <text evidence="2">The sequence shown here is derived from an EMBL/GenBank/DDBJ whole genome shotgun (WGS) entry which is preliminary data.</text>
</comment>
<dbReference type="Pfam" id="PF00117">
    <property type="entry name" value="GATase"/>
    <property type="match status" value="1"/>
</dbReference>
<dbReference type="PRINTS" id="PR00096">
    <property type="entry name" value="GATASE"/>
</dbReference>
<name>A0A844GEK0_9NEIS</name>
<dbReference type="GO" id="GO:0016740">
    <property type="term" value="F:transferase activity"/>
    <property type="evidence" value="ECO:0007669"/>
    <property type="project" value="UniProtKB-KW"/>
</dbReference>
<dbReference type="PANTHER" id="PTHR42695:SF5">
    <property type="entry name" value="GLUTAMINE AMIDOTRANSFERASE YLR126C-RELATED"/>
    <property type="match status" value="1"/>
</dbReference>
<dbReference type="PROSITE" id="PS51273">
    <property type="entry name" value="GATASE_TYPE_1"/>
    <property type="match status" value="1"/>
</dbReference>
<proteinExistence type="predicted"/>
<dbReference type="InterPro" id="IPR029062">
    <property type="entry name" value="Class_I_gatase-like"/>
</dbReference>
<dbReference type="EMBL" id="WLYX01000001">
    <property type="protein sequence ID" value="MTD32975.1"/>
    <property type="molecule type" value="Genomic_DNA"/>
</dbReference>
<evidence type="ECO:0000313" key="3">
    <source>
        <dbReference type="Proteomes" id="UP000446658"/>
    </source>
</evidence>
<dbReference type="SUPFAM" id="SSF52317">
    <property type="entry name" value="Class I glutamine amidotransferase-like"/>
    <property type="match status" value="1"/>
</dbReference>
<evidence type="ECO:0000313" key="2">
    <source>
        <dbReference type="EMBL" id="MTD32975.1"/>
    </source>
</evidence>
<dbReference type="Gene3D" id="3.40.50.880">
    <property type="match status" value="1"/>
</dbReference>
<evidence type="ECO:0000259" key="1">
    <source>
        <dbReference type="Pfam" id="PF00117"/>
    </source>
</evidence>
<protein>
    <submittedName>
        <fullName evidence="2">Glutamine amidotransferase</fullName>
    </submittedName>
</protein>
<gene>
    <name evidence="2" type="ORF">GKE73_06365</name>
</gene>
<dbReference type="NCBIfam" id="NF006562">
    <property type="entry name" value="PRK09065.1"/>
    <property type="match status" value="1"/>
</dbReference>
<dbReference type="InterPro" id="IPR044992">
    <property type="entry name" value="ChyE-like"/>
</dbReference>
<reference evidence="2 3" key="1">
    <citation type="submission" date="2019-11" db="EMBL/GenBank/DDBJ databases">
        <title>Draft genome sequence of Paludibacterium sp. dN18-1.</title>
        <authorList>
            <person name="Im W.-T."/>
        </authorList>
    </citation>
    <scope>NUCLEOTIDE SEQUENCE [LARGE SCALE GENOMIC DNA]</scope>
    <source>
        <strain evidence="3">dN 18-1</strain>
    </source>
</reference>
<keyword evidence="2" id="KW-0315">Glutamine amidotransferase</keyword>
<organism evidence="2 3">
    <name type="scientific">Paludibacterium denitrificans</name>
    <dbReference type="NCBI Taxonomy" id="2675226"/>
    <lineage>
        <taxon>Bacteria</taxon>
        <taxon>Pseudomonadati</taxon>
        <taxon>Pseudomonadota</taxon>
        <taxon>Betaproteobacteria</taxon>
        <taxon>Neisseriales</taxon>
        <taxon>Chromobacteriaceae</taxon>
        <taxon>Paludibacterium</taxon>
    </lineage>
</organism>
<dbReference type="Proteomes" id="UP000446658">
    <property type="component" value="Unassembled WGS sequence"/>
</dbReference>
<dbReference type="PANTHER" id="PTHR42695">
    <property type="entry name" value="GLUTAMINE AMIDOTRANSFERASE YLR126C-RELATED"/>
    <property type="match status" value="1"/>
</dbReference>